<evidence type="ECO:0000313" key="1">
    <source>
        <dbReference type="EMBL" id="WFN23938.1"/>
    </source>
</evidence>
<evidence type="ECO:0000313" key="2">
    <source>
        <dbReference type="Proteomes" id="UP001220209"/>
    </source>
</evidence>
<geneLocation type="plasmid" evidence="1 2">
    <name>unnamed3</name>
</geneLocation>
<keyword evidence="1" id="KW-0614">Plasmid</keyword>
<organism evidence="1 2">
    <name type="scientific">Burkholderia contaminans</name>
    <dbReference type="NCBI Taxonomy" id="488447"/>
    <lineage>
        <taxon>Bacteria</taxon>
        <taxon>Pseudomonadati</taxon>
        <taxon>Pseudomonadota</taxon>
        <taxon>Betaproteobacteria</taxon>
        <taxon>Burkholderiales</taxon>
        <taxon>Burkholderiaceae</taxon>
        <taxon>Burkholderia</taxon>
        <taxon>Burkholderia cepacia complex</taxon>
    </lineage>
</organism>
<proteinExistence type="predicted"/>
<name>A0ABD7YG34_9BURK</name>
<dbReference type="AlphaFoldDB" id="A0ABD7YG34"/>
<reference evidence="1 2" key="1">
    <citation type="submission" date="2021-12" db="EMBL/GenBank/DDBJ databases">
        <title>Genomic and phenotypic characterization of three Burkholderia contaminans isolates recovered from different sources.</title>
        <authorList>
            <person name="Lopez De Volder A."/>
            <person name="Fan Y."/>
            <person name="Nunvar J."/>
            <person name="Herrera T."/>
            <person name="Timp W."/>
            <person name="Degrossi J."/>
        </authorList>
    </citation>
    <scope>NUCLEOTIDE SEQUENCE [LARGE SCALE GENOMIC DNA]</scope>
    <source>
        <strain evidence="1 2">LMG 23361</strain>
        <plasmid evidence="1 2">unnamed3</plasmid>
    </source>
</reference>
<sequence>MNTTTNDYAQCRAVGGPLHGYAFPGHGISAGLTYRTADQVADEPSHYVEYSRRALTRSTPDGLQTREFFVLDTVKRDGKVIVQGLTDDQALAATLAAPERFWK</sequence>
<accession>A0ABD7YG34</accession>
<protein>
    <submittedName>
        <fullName evidence="1">Uncharacterized protein</fullName>
    </submittedName>
</protein>
<gene>
    <name evidence="1" type="ORF">LXE91_42690</name>
</gene>
<dbReference type="Proteomes" id="UP001220209">
    <property type="component" value="Plasmid unnamed3"/>
</dbReference>
<dbReference type="EMBL" id="CP090645">
    <property type="protein sequence ID" value="WFN23938.1"/>
    <property type="molecule type" value="Genomic_DNA"/>
</dbReference>
<dbReference type="RefSeq" id="WP_069301926.1">
    <property type="nucleotide sequence ID" value="NZ_CABVQO010000033.1"/>
</dbReference>